<evidence type="ECO:0000256" key="1">
    <source>
        <dbReference type="SAM" id="Phobius"/>
    </source>
</evidence>
<dbReference type="KEGG" id="blut:EW640_11780"/>
<organism evidence="2 3">
    <name type="scientific">Brevibacterium luteolum</name>
    <dbReference type="NCBI Taxonomy" id="199591"/>
    <lineage>
        <taxon>Bacteria</taxon>
        <taxon>Bacillati</taxon>
        <taxon>Actinomycetota</taxon>
        <taxon>Actinomycetes</taxon>
        <taxon>Micrococcales</taxon>
        <taxon>Brevibacteriaceae</taxon>
        <taxon>Brevibacterium</taxon>
    </lineage>
</organism>
<dbReference type="EMBL" id="CP035810">
    <property type="protein sequence ID" value="QIN29874.1"/>
    <property type="molecule type" value="Genomic_DNA"/>
</dbReference>
<feature type="transmembrane region" description="Helical" evidence="1">
    <location>
        <begin position="44"/>
        <end position="62"/>
    </location>
</feature>
<dbReference type="AlphaFoldDB" id="A0A6G8KYI3"/>
<dbReference type="RefSeq" id="WP_165884253.1">
    <property type="nucleotide sequence ID" value="NZ_CP035810.1"/>
</dbReference>
<protein>
    <submittedName>
        <fullName evidence="2">Uncharacterized protein</fullName>
    </submittedName>
</protein>
<name>A0A6G8KYI3_9MICO</name>
<evidence type="ECO:0000313" key="2">
    <source>
        <dbReference type="EMBL" id="QIN29874.1"/>
    </source>
</evidence>
<keyword evidence="1" id="KW-0472">Membrane</keyword>
<evidence type="ECO:0000313" key="3">
    <source>
        <dbReference type="Proteomes" id="UP000501518"/>
    </source>
</evidence>
<keyword evidence="1" id="KW-1133">Transmembrane helix</keyword>
<keyword evidence="1" id="KW-0812">Transmembrane</keyword>
<gene>
    <name evidence="2" type="ORF">EW640_11780</name>
</gene>
<feature type="transmembrane region" description="Helical" evidence="1">
    <location>
        <begin position="20"/>
        <end position="38"/>
    </location>
</feature>
<reference evidence="2 3" key="1">
    <citation type="submission" date="2019-02" db="EMBL/GenBank/DDBJ databases">
        <title>Complete Genome Sequence and Methylome Analysis of Brevibacterium luteolum NEB1784.</title>
        <authorList>
            <person name="Fomenkov A."/>
            <person name="Roberts R.J."/>
        </authorList>
    </citation>
    <scope>NUCLEOTIDE SEQUENCE [LARGE SCALE GENOMIC DNA]</scope>
    <source>
        <strain evidence="2 3">NEB1784</strain>
    </source>
</reference>
<dbReference type="Proteomes" id="UP000501518">
    <property type="component" value="Chromosome"/>
</dbReference>
<proteinExistence type="predicted"/>
<feature type="transmembrane region" description="Helical" evidence="1">
    <location>
        <begin position="74"/>
        <end position="98"/>
    </location>
</feature>
<accession>A0A6G8KYI3</accession>
<sequence>MAVIGAGCFWLARRQATRWFGWWIGLCIALHFLPLTWVFDDWSYAALTIVQVLGLLALLPVLRRSDYPTSRWACPWIGVTFLAFGLVSSVIFFIRYGYPL</sequence>